<comment type="caution">
    <text evidence="2">The sequence shown here is derived from an EMBL/GenBank/DDBJ whole genome shotgun (WGS) entry which is preliminary data.</text>
</comment>
<evidence type="ECO:0000313" key="2">
    <source>
        <dbReference type="EMBL" id="GCF06869.1"/>
    </source>
</evidence>
<dbReference type="SMART" id="SM00530">
    <property type="entry name" value="HTH_XRE"/>
    <property type="match status" value="1"/>
</dbReference>
<sequence length="154" mass="17966">MNTKLRAARIQKRWSQERASEYAEVSERTYLRWEQGTQQPRLSSLDLLCQAFQATPEELGFEDTLPHVLSHNGRAMISMDELRTFMQTFQQHLERTADINCLLTISRQCPHLFQAIVNQFQGEWQEITFTSAYQTLPGRLVQALAPERSIYNEC</sequence>
<dbReference type="OrthoDB" id="163840at2"/>
<gene>
    <name evidence="2" type="ORF">KDI_04330</name>
</gene>
<name>A0A5A5T7F0_9CHLR</name>
<dbReference type="EMBL" id="BIXY01000003">
    <property type="protein sequence ID" value="GCF06869.1"/>
    <property type="molecule type" value="Genomic_DNA"/>
</dbReference>
<dbReference type="InterPro" id="IPR001387">
    <property type="entry name" value="Cro/C1-type_HTH"/>
</dbReference>
<dbReference type="SUPFAM" id="SSF47413">
    <property type="entry name" value="lambda repressor-like DNA-binding domains"/>
    <property type="match status" value="1"/>
</dbReference>
<dbReference type="Gene3D" id="1.10.260.40">
    <property type="entry name" value="lambda repressor-like DNA-binding domains"/>
    <property type="match status" value="1"/>
</dbReference>
<dbReference type="InterPro" id="IPR010982">
    <property type="entry name" value="Lambda_DNA-bd_dom_sf"/>
</dbReference>
<dbReference type="Proteomes" id="UP000322530">
    <property type="component" value="Unassembled WGS sequence"/>
</dbReference>
<organism evidence="2 3">
    <name type="scientific">Dictyobacter arantiisoli</name>
    <dbReference type="NCBI Taxonomy" id="2014874"/>
    <lineage>
        <taxon>Bacteria</taxon>
        <taxon>Bacillati</taxon>
        <taxon>Chloroflexota</taxon>
        <taxon>Ktedonobacteria</taxon>
        <taxon>Ktedonobacterales</taxon>
        <taxon>Dictyobacteraceae</taxon>
        <taxon>Dictyobacter</taxon>
    </lineage>
</organism>
<dbReference type="RefSeq" id="WP_149399880.1">
    <property type="nucleotide sequence ID" value="NZ_BIXY01000003.1"/>
</dbReference>
<evidence type="ECO:0000313" key="3">
    <source>
        <dbReference type="Proteomes" id="UP000322530"/>
    </source>
</evidence>
<dbReference type="CDD" id="cd00093">
    <property type="entry name" value="HTH_XRE"/>
    <property type="match status" value="1"/>
</dbReference>
<evidence type="ECO:0000259" key="1">
    <source>
        <dbReference type="PROSITE" id="PS50943"/>
    </source>
</evidence>
<feature type="domain" description="HTH cro/C1-type" evidence="1">
    <location>
        <begin position="5"/>
        <end position="59"/>
    </location>
</feature>
<protein>
    <recommendedName>
        <fullName evidence="1">HTH cro/C1-type domain-containing protein</fullName>
    </recommendedName>
</protein>
<accession>A0A5A5T7F0</accession>
<dbReference type="PROSITE" id="PS50943">
    <property type="entry name" value="HTH_CROC1"/>
    <property type="match status" value="1"/>
</dbReference>
<reference evidence="2 3" key="1">
    <citation type="submission" date="2019-01" db="EMBL/GenBank/DDBJ databases">
        <title>Draft genome sequence of Dictyobacter sp. Uno17.</title>
        <authorList>
            <person name="Wang C.M."/>
            <person name="Zheng Y."/>
            <person name="Sakai Y."/>
            <person name="Abe K."/>
            <person name="Yokota A."/>
            <person name="Yabe S."/>
        </authorList>
    </citation>
    <scope>NUCLEOTIDE SEQUENCE [LARGE SCALE GENOMIC DNA]</scope>
    <source>
        <strain evidence="2 3">Uno17</strain>
    </source>
</reference>
<dbReference type="GO" id="GO:0003677">
    <property type="term" value="F:DNA binding"/>
    <property type="evidence" value="ECO:0007669"/>
    <property type="project" value="InterPro"/>
</dbReference>
<proteinExistence type="predicted"/>
<dbReference type="AlphaFoldDB" id="A0A5A5T7F0"/>
<keyword evidence="3" id="KW-1185">Reference proteome</keyword>
<dbReference type="Pfam" id="PF01381">
    <property type="entry name" value="HTH_3"/>
    <property type="match status" value="1"/>
</dbReference>